<keyword evidence="2" id="KW-1185">Reference proteome</keyword>
<dbReference type="Proteomes" id="UP000241769">
    <property type="component" value="Unassembled WGS sequence"/>
</dbReference>
<comment type="caution">
    <text evidence="1">The sequence shown here is derived from an EMBL/GenBank/DDBJ whole genome shotgun (WGS) entry which is preliminary data.</text>
</comment>
<protein>
    <submittedName>
        <fullName evidence="1">Uncharacterized protein</fullName>
    </submittedName>
</protein>
<evidence type="ECO:0000313" key="1">
    <source>
        <dbReference type="EMBL" id="PRP80474.1"/>
    </source>
</evidence>
<reference evidence="1 2" key="1">
    <citation type="journal article" date="2018" name="Genome Biol. Evol.">
        <title>Multiple Roots of Fruiting Body Formation in Amoebozoa.</title>
        <authorList>
            <person name="Hillmann F."/>
            <person name="Forbes G."/>
            <person name="Novohradska S."/>
            <person name="Ferling I."/>
            <person name="Riege K."/>
            <person name="Groth M."/>
            <person name="Westermann M."/>
            <person name="Marz M."/>
            <person name="Spaller T."/>
            <person name="Winckler T."/>
            <person name="Schaap P."/>
            <person name="Glockner G."/>
        </authorList>
    </citation>
    <scope>NUCLEOTIDE SEQUENCE [LARGE SCALE GENOMIC DNA]</scope>
    <source>
        <strain evidence="1 2">Jena</strain>
    </source>
</reference>
<dbReference type="EMBL" id="MDYQ01000147">
    <property type="protein sequence ID" value="PRP80474.1"/>
    <property type="molecule type" value="Genomic_DNA"/>
</dbReference>
<organism evidence="1 2">
    <name type="scientific">Planoprotostelium fungivorum</name>
    <dbReference type="NCBI Taxonomy" id="1890364"/>
    <lineage>
        <taxon>Eukaryota</taxon>
        <taxon>Amoebozoa</taxon>
        <taxon>Evosea</taxon>
        <taxon>Variosea</taxon>
        <taxon>Cavosteliida</taxon>
        <taxon>Cavosteliaceae</taxon>
        <taxon>Planoprotostelium</taxon>
    </lineage>
</organism>
<gene>
    <name evidence="1" type="ORF">PROFUN_11696</name>
</gene>
<dbReference type="InParanoid" id="A0A2P6N942"/>
<evidence type="ECO:0000313" key="2">
    <source>
        <dbReference type="Proteomes" id="UP000241769"/>
    </source>
</evidence>
<accession>A0A2P6N942</accession>
<feature type="non-terminal residue" evidence="1">
    <location>
        <position position="1"/>
    </location>
</feature>
<proteinExistence type="predicted"/>
<dbReference type="AlphaFoldDB" id="A0A2P6N942"/>
<sequence>APRQKYLCLAYFLSRMTRNGFIRETTALDHLFILLGGRYRMDCEIYTIYKWFSTGTEAKEPSEGLIRHINTRDRATERQYSRATSNGNITLITALEDIDGSF</sequence>
<name>A0A2P6N942_9EUKA</name>